<dbReference type="GO" id="GO:0046872">
    <property type="term" value="F:metal ion binding"/>
    <property type="evidence" value="ECO:0007669"/>
    <property type="project" value="UniProtKB-KW"/>
</dbReference>
<evidence type="ECO:0000256" key="4">
    <source>
        <dbReference type="ARBA" id="ARBA00022691"/>
    </source>
</evidence>
<dbReference type="FunCoup" id="A0A1V9XVJ8">
    <property type="interactions" value="637"/>
</dbReference>
<dbReference type="InParanoid" id="A0A1V9XVJ8"/>
<evidence type="ECO:0000256" key="3">
    <source>
        <dbReference type="ARBA" id="ARBA00022688"/>
    </source>
</evidence>
<dbReference type="GO" id="GO:0120537">
    <property type="term" value="F:3-demethylubiquinone 3-O-methyltransferase activity"/>
    <property type="evidence" value="ECO:0007669"/>
    <property type="project" value="RHEA"/>
</dbReference>
<organism evidence="7 8">
    <name type="scientific">Tropilaelaps mercedesae</name>
    <dbReference type="NCBI Taxonomy" id="418985"/>
    <lineage>
        <taxon>Eukaryota</taxon>
        <taxon>Metazoa</taxon>
        <taxon>Ecdysozoa</taxon>
        <taxon>Arthropoda</taxon>
        <taxon>Chelicerata</taxon>
        <taxon>Arachnida</taxon>
        <taxon>Acari</taxon>
        <taxon>Parasitiformes</taxon>
        <taxon>Mesostigmata</taxon>
        <taxon>Gamasina</taxon>
        <taxon>Dermanyssoidea</taxon>
        <taxon>Laelapidae</taxon>
        <taxon>Tropilaelaps</taxon>
    </lineage>
</organism>
<sequence length="266" mass="29808">MNRLARVGCQSNPFVRVMIHRGIGSVTQNEQYFTKLKDQWWAPQGELEILSRMNNLRVPFIAGALQECQKREADRGPQDILKGNKIIDVGCGGGLLTEPLARLGAHVTGLDIVASNIEAARAHADKDPEISERITYVHGRIEEVEEQFDALVASEVVEHVEYLDSFITHCARVIKPRGHLFFTTINRTFLSLLIAKIAAEYIVNLVPRGVHDWRLFVTPDELQLKLAKNGCSVASTKGMMYNPIGGYWIWVDMEAVNYALHAVKTS</sequence>
<dbReference type="InterPro" id="IPR010233">
    <property type="entry name" value="UbiG_MeTrfase"/>
</dbReference>
<dbReference type="EC" id="2.1.1.114" evidence="5"/>
<dbReference type="AlphaFoldDB" id="A0A1V9XVJ8"/>
<evidence type="ECO:0000313" key="7">
    <source>
        <dbReference type="EMBL" id="OQR77520.1"/>
    </source>
</evidence>
<evidence type="ECO:0000256" key="1">
    <source>
        <dbReference type="ARBA" id="ARBA00022603"/>
    </source>
</evidence>
<feature type="binding site" evidence="5">
    <location>
        <position position="155"/>
    </location>
    <ligand>
        <name>Mg(2+)</name>
        <dbReference type="ChEBI" id="CHEBI:18420"/>
    </ligand>
</feature>
<dbReference type="EC" id="2.1.1.-" evidence="5"/>
<comment type="subunit">
    <text evidence="5">Component of a multi-subunit COQ enzyme complex.</text>
</comment>
<comment type="similarity">
    <text evidence="5">Belongs to the class I-like SAM-binding methyltransferase superfamily. UbiG/COQ3 family.</text>
</comment>
<keyword evidence="1 5" id="KW-0489">Methyltransferase</keyword>
<keyword evidence="2 5" id="KW-0808">Transferase</keyword>
<keyword evidence="5" id="KW-0479">Metal-binding</keyword>
<keyword evidence="8" id="KW-1185">Reference proteome</keyword>
<dbReference type="GO" id="GO:0032259">
    <property type="term" value="P:methylation"/>
    <property type="evidence" value="ECO:0007669"/>
    <property type="project" value="UniProtKB-KW"/>
</dbReference>
<comment type="caution">
    <text evidence="7">The sequence shown here is derived from an EMBL/GenBank/DDBJ whole genome shotgun (WGS) entry which is preliminary data.</text>
</comment>
<evidence type="ECO:0000256" key="2">
    <source>
        <dbReference type="ARBA" id="ARBA00022679"/>
    </source>
</evidence>
<dbReference type="PANTHER" id="PTHR43464">
    <property type="entry name" value="METHYLTRANSFERASE"/>
    <property type="match status" value="1"/>
</dbReference>
<dbReference type="Gene3D" id="3.40.50.150">
    <property type="entry name" value="Vaccinia Virus protein VP39"/>
    <property type="match status" value="1"/>
</dbReference>
<evidence type="ECO:0000313" key="8">
    <source>
        <dbReference type="Proteomes" id="UP000192247"/>
    </source>
</evidence>
<dbReference type="NCBIfam" id="TIGR01983">
    <property type="entry name" value="UbiG"/>
    <property type="match status" value="1"/>
</dbReference>
<protein>
    <recommendedName>
        <fullName evidence="5">Ubiquinone biosynthesis O-methyltransferase, mitochondrial</fullName>
    </recommendedName>
    <alternativeName>
        <fullName evidence="5">3-demethylubiquinol 3-O-methyltransferase</fullName>
        <ecNumber evidence="5">2.1.1.64</ecNumber>
    </alternativeName>
    <alternativeName>
        <fullName evidence="5">3-demethylubiquinone 3-O-methyltransferase</fullName>
        <ecNumber evidence="5">2.1.1.-</ecNumber>
    </alternativeName>
    <alternativeName>
        <fullName evidence="5">Polyprenyldihydroxybenzoate methyltransferase</fullName>
        <ecNumber evidence="5">2.1.1.114</ecNumber>
    </alternativeName>
</protein>
<dbReference type="Pfam" id="PF08241">
    <property type="entry name" value="Methyltransf_11"/>
    <property type="match status" value="1"/>
</dbReference>
<proteinExistence type="inferred from homology"/>
<dbReference type="OrthoDB" id="3265906at2759"/>
<comment type="catalytic activity">
    <reaction evidence="5">
        <text>a 3-demethylubiquinone + S-adenosyl-L-methionine = a ubiquinone + S-adenosyl-L-homocysteine</text>
        <dbReference type="Rhea" id="RHEA:81215"/>
        <dbReference type="Rhea" id="RHEA-COMP:9565"/>
        <dbReference type="Rhea" id="RHEA-COMP:19654"/>
        <dbReference type="ChEBI" id="CHEBI:16389"/>
        <dbReference type="ChEBI" id="CHEBI:57856"/>
        <dbReference type="ChEBI" id="CHEBI:59789"/>
        <dbReference type="ChEBI" id="CHEBI:231825"/>
    </reaction>
</comment>
<keyword evidence="5" id="KW-0999">Mitochondrion inner membrane</keyword>
<accession>A0A1V9XVJ8</accession>
<gene>
    <name evidence="7" type="ORF">BIW11_07037</name>
</gene>
<name>A0A1V9XVJ8_9ACAR</name>
<feature type="domain" description="Methyltransferase type 11" evidence="6">
    <location>
        <begin position="87"/>
        <end position="182"/>
    </location>
</feature>
<keyword evidence="4 5" id="KW-0949">S-adenosyl-L-methionine</keyword>
<dbReference type="PANTHER" id="PTHR43464:SF19">
    <property type="entry name" value="UBIQUINONE BIOSYNTHESIS O-METHYLTRANSFERASE, MITOCHONDRIAL"/>
    <property type="match status" value="1"/>
</dbReference>
<dbReference type="EMBL" id="MNPL01003424">
    <property type="protein sequence ID" value="OQR77520.1"/>
    <property type="molecule type" value="Genomic_DNA"/>
</dbReference>
<evidence type="ECO:0000256" key="5">
    <source>
        <dbReference type="HAMAP-Rule" id="MF_03190"/>
    </source>
</evidence>
<feature type="binding site" evidence="5">
    <location>
        <position position="57"/>
    </location>
    <ligand>
        <name>S-adenosyl-L-methionine</name>
        <dbReference type="ChEBI" id="CHEBI:59789"/>
    </ligand>
</feature>
<dbReference type="Proteomes" id="UP000192247">
    <property type="component" value="Unassembled WGS sequence"/>
</dbReference>
<dbReference type="InterPro" id="IPR029063">
    <property type="entry name" value="SAM-dependent_MTases_sf"/>
</dbReference>
<dbReference type="HAMAP" id="MF_00472">
    <property type="entry name" value="UbiG"/>
    <property type="match status" value="1"/>
</dbReference>
<keyword evidence="5" id="KW-0472">Membrane</keyword>
<comment type="function">
    <text evidence="5">O-methyltransferase required for two non-consecutive steps during ubiquinone biosynthesis. Catalyzes the 2 O-methylation of 3,4-dihydroxy-5-(all-trans-polyprenyl)benzoic acid into 4-hydroxy-3-methoxy-5-(all-trans-polyprenyl)benzoic acid. Also catalyzes the last step of ubiquinone biosynthesis by mediating methylation of 3-demethylubiquinone into ubiquinone. Also able to mediate the methylation of 3-demethylubiquinol into ubiquinol.</text>
</comment>
<comment type="cofactor">
    <cofactor evidence="5">
        <name>Mg(2+)</name>
        <dbReference type="ChEBI" id="CHEBI:18420"/>
    </cofactor>
</comment>
<keyword evidence="5" id="KW-0460">Magnesium</keyword>
<dbReference type="SUPFAM" id="SSF53335">
    <property type="entry name" value="S-adenosyl-L-methionine-dependent methyltransferases"/>
    <property type="match status" value="1"/>
</dbReference>
<dbReference type="GO" id="GO:0010420">
    <property type="term" value="F:polyprenyldihydroxybenzoate methyltransferase activity"/>
    <property type="evidence" value="ECO:0007669"/>
    <property type="project" value="UniProtKB-UniRule"/>
</dbReference>
<comment type="pathway">
    <text evidence="5">Cofactor biosynthesis; ubiquinone biosynthesis.</text>
</comment>
<feature type="binding site" evidence="5">
    <location>
        <position position="159"/>
    </location>
    <ligand>
        <name>Mg(2+)</name>
        <dbReference type="ChEBI" id="CHEBI:18420"/>
    </ligand>
</feature>
<dbReference type="UniPathway" id="UPA00232"/>
<evidence type="ECO:0000259" key="6">
    <source>
        <dbReference type="Pfam" id="PF08241"/>
    </source>
</evidence>
<keyword evidence="5" id="KW-0496">Mitochondrion</keyword>
<feature type="binding site" evidence="5">
    <location>
        <position position="90"/>
    </location>
    <ligand>
        <name>S-adenosyl-L-methionine</name>
        <dbReference type="ChEBI" id="CHEBI:59789"/>
    </ligand>
</feature>
<dbReference type="STRING" id="418985.A0A1V9XVJ8"/>
<comment type="catalytic activity">
    <reaction evidence="5">
        <text>a 3,4-dihydroxy-5-(all-trans-polyprenyl)benzoate + S-adenosyl-L-methionine = a 4-hydroxy-3-methoxy-5-(all-trans-polyprenyl)benzoate + S-adenosyl-L-homocysteine + H(+)</text>
        <dbReference type="Rhea" id="RHEA:44452"/>
        <dbReference type="Rhea" id="RHEA-COMP:10930"/>
        <dbReference type="Rhea" id="RHEA-COMP:10931"/>
        <dbReference type="ChEBI" id="CHEBI:15378"/>
        <dbReference type="ChEBI" id="CHEBI:57856"/>
        <dbReference type="ChEBI" id="CHEBI:59789"/>
        <dbReference type="ChEBI" id="CHEBI:64694"/>
        <dbReference type="ChEBI" id="CHEBI:84443"/>
        <dbReference type="EC" id="2.1.1.114"/>
    </reaction>
</comment>
<comment type="subcellular location">
    <subcellularLocation>
        <location evidence="5">Mitochondrion inner membrane</location>
        <topology evidence="5">Peripheral membrane protein</topology>
        <orientation evidence="5">Matrix side</orientation>
    </subcellularLocation>
</comment>
<reference evidence="7 8" key="1">
    <citation type="journal article" date="2017" name="Gigascience">
        <title>Draft genome of the honey bee ectoparasitic mite, Tropilaelaps mercedesae, is shaped by the parasitic life history.</title>
        <authorList>
            <person name="Dong X."/>
            <person name="Armstrong S.D."/>
            <person name="Xia D."/>
            <person name="Makepeace B.L."/>
            <person name="Darby A.C."/>
            <person name="Kadowaki T."/>
        </authorList>
    </citation>
    <scope>NUCLEOTIDE SEQUENCE [LARGE SCALE GENOMIC DNA]</scope>
    <source>
        <strain evidence="7">Wuxi-XJTLU</strain>
    </source>
</reference>
<feature type="binding site" evidence="5">
    <location>
        <position position="154"/>
    </location>
    <ligand>
        <name>S-adenosyl-L-methionine</name>
        <dbReference type="ChEBI" id="CHEBI:59789"/>
    </ligand>
</feature>
<dbReference type="GO" id="GO:0031314">
    <property type="term" value="C:extrinsic component of mitochondrial inner membrane"/>
    <property type="evidence" value="ECO:0007669"/>
    <property type="project" value="UniProtKB-UniRule"/>
</dbReference>
<dbReference type="GO" id="GO:0061542">
    <property type="term" value="F:3-demethylubiquinol 3-O-methyltransferase activity"/>
    <property type="evidence" value="ECO:0007669"/>
    <property type="project" value="UniProtKB-UniRule"/>
</dbReference>
<comment type="catalytic activity">
    <reaction evidence="5">
        <text>a 3-demethylubiquinol + S-adenosyl-L-methionine = a ubiquinol + S-adenosyl-L-homocysteine + H(+)</text>
        <dbReference type="Rhea" id="RHEA:44380"/>
        <dbReference type="Rhea" id="RHEA-COMP:9566"/>
        <dbReference type="Rhea" id="RHEA-COMP:10914"/>
        <dbReference type="ChEBI" id="CHEBI:15378"/>
        <dbReference type="ChEBI" id="CHEBI:17976"/>
        <dbReference type="ChEBI" id="CHEBI:57856"/>
        <dbReference type="ChEBI" id="CHEBI:59789"/>
        <dbReference type="ChEBI" id="CHEBI:84422"/>
        <dbReference type="EC" id="2.1.1.64"/>
    </reaction>
</comment>
<dbReference type="EC" id="2.1.1.64" evidence="5"/>
<feature type="binding site" evidence="5">
    <location>
        <position position="111"/>
    </location>
    <ligand>
        <name>S-adenosyl-L-methionine</name>
        <dbReference type="ChEBI" id="CHEBI:59789"/>
    </ligand>
</feature>
<dbReference type="CDD" id="cd02440">
    <property type="entry name" value="AdoMet_MTases"/>
    <property type="match status" value="1"/>
</dbReference>
<feature type="binding site" evidence="5">
    <location>
        <position position="158"/>
    </location>
    <ligand>
        <name>Mg(2+)</name>
        <dbReference type="ChEBI" id="CHEBI:18420"/>
    </ligand>
</feature>
<dbReference type="InterPro" id="IPR013216">
    <property type="entry name" value="Methyltransf_11"/>
</dbReference>
<keyword evidence="3 5" id="KW-0831">Ubiquinone biosynthesis</keyword>